<dbReference type="Proteomes" id="UP001165293">
    <property type="component" value="Unassembled WGS sequence"/>
</dbReference>
<keyword evidence="3" id="KW-1185">Reference proteome</keyword>
<sequence>MTRIPALAFLALCIAGPAMAVDHASDVEIASEGAIRDKWMLADGAKLAMPVYPDGFAQAQRDVCLALGYQINPDGSTSGFRVLRQWNSQTQGLEPVDGFWNGFASAAADAVGQWKFQPRPEVATPAPVFTVATLTWQTRKDTNPATLRGRCKIDDLIVFMRDVDREYGLNEHEFQRVMRRRDDRIQTFAGTPKNQPNMKP</sequence>
<keyword evidence="1" id="KW-0732">Signal</keyword>
<evidence type="ECO:0000313" key="2">
    <source>
        <dbReference type="EMBL" id="MCC8364130.1"/>
    </source>
</evidence>
<dbReference type="RefSeq" id="WP_230527915.1">
    <property type="nucleotide sequence ID" value="NZ_JAJGAK010000003.1"/>
</dbReference>
<organism evidence="2 3">
    <name type="scientific">Noviluteimonas lactosilytica</name>
    <dbReference type="NCBI Taxonomy" id="2888523"/>
    <lineage>
        <taxon>Bacteria</taxon>
        <taxon>Pseudomonadati</taxon>
        <taxon>Pseudomonadota</taxon>
        <taxon>Gammaproteobacteria</taxon>
        <taxon>Lysobacterales</taxon>
        <taxon>Lysobacteraceae</taxon>
        <taxon>Noviluteimonas</taxon>
    </lineage>
</organism>
<name>A0ABS8JKJ0_9GAMM</name>
<protein>
    <submittedName>
        <fullName evidence="2">Energy transducer TonB</fullName>
    </submittedName>
</protein>
<comment type="caution">
    <text evidence="2">The sequence shown here is derived from an EMBL/GenBank/DDBJ whole genome shotgun (WGS) entry which is preliminary data.</text>
</comment>
<gene>
    <name evidence="2" type="ORF">LK996_13715</name>
</gene>
<feature type="signal peptide" evidence="1">
    <location>
        <begin position="1"/>
        <end position="20"/>
    </location>
</feature>
<dbReference type="Gene3D" id="3.30.1150.10">
    <property type="match status" value="1"/>
</dbReference>
<dbReference type="EMBL" id="JAJGAK010000003">
    <property type="protein sequence ID" value="MCC8364130.1"/>
    <property type="molecule type" value="Genomic_DNA"/>
</dbReference>
<feature type="chain" id="PRO_5047213631" evidence="1">
    <location>
        <begin position="21"/>
        <end position="200"/>
    </location>
</feature>
<evidence type="ECO:0000313" key="3">
    <source>
        <dbReference type="Proteomes" id="UP001165293"/>
    </source>
</evidence>
<reference evidence="2" key="1">
    <citation type="submission" date="2021-10" db="EMBL/GenBank/DDBJ databases">
        <authorList>
            <person name="Lyu M."/>
            <person name="Wang X."/>
            <person name="Meng X."/>
            <person name="Xu K."/>
        </authorList>
    </citation>
    <scope>NUCLEOTIDE SEQUENCE</scope>
    <source>
        <strain evidence="2">A6</strain>
    </source>
</reference>
<evidence type="ECO:0000256" key="1">
    <source>
        <dbReference type="SAM" id="SignalP"/>
    </source>
</evidence>
<accession>A0ABS8JKJ0</accession>
<proteinExistence type="predicted"/>